<feature type="chain" id="PRO_5001643316" description="ThuA-like domain-containing protein" evidence="1">
    <location>
        <begin position="24"/>
        <end position="329"/>
    </location>
</feature>
<evidence type="ECO:0000256" key="1">
    <source>
        <dbReference type="SAM" id="SignalP"/>
    </source>
</evidence>
<dbReference type="SUPFAM" id="SSF52317">
    <property type="entry name" value="Class I glutamine amidotransferase-like"/>
    <property type="match status" value="1"/>
</dbReference>
<dbReference type="InterPro" id="IPR029010">
    <property type="entry name" value="ThuA-like"/>
</dbReference>
<dbReference type="HOGENOM" id="CLU_057383_0_0_1"/>
<dbReference type="EMBL" id="KL197721">
    <property type="protein sequence ID" value="KDQ56748.1"/>
    <property type="molecule type" value="Genomic_DNA"/>
</dbReference>
<name>A0A067PPL8_9AGAM</name>
<evidence type="ECO:0000259" key="2">
    <source>
        <dbReference type="Pfam" id="PF06283"/>
    </source>
</evidence>
<dbReference type="AlphaFoldDB" id="A0A067PPL8"/>
<organism evidence="3 4">
    <name type="scientific">Jaapia argillacea MUCL 33604</name>
    <dbReference type="NCBI Taxonomy" id="933084"/>
    <lineage>
        <taxon>Eukaryota</taxon>
        <taxon>Fungi</taxon>
        <taxon>Dikarya</taxon>
        <taxon>Basidiomycota</taxon>
        <taxon>Agaricomycotina</taxon>
        <taxon>Agaricomycetes</taxon>
        <taxon>Agaricomycetidae</taxon>
        <taxon>Jaapiales</taxon>
        <taxon>Jaapiaceae</taxon>
        <taxon>Jaapia</taxon>
    </lineage>
</organism>
<dbReference type="Proteomes" id="UP000027265">
    <property type="component" value="Unassembled WGS sequence"/>
</dbReference>
<accession>A0A067PPL8</accession>
<dbReference type="InParanoid" id="A0A067PPL8"/>
<dbReference type="OrthoDB" id="3482285at2759"/>
<dbReference type="InterPro" id="IPR029062">
    <property type="entry name" value="Class_I_gatase-like"/>
</dbReference>
<dbReference type="PANTHER" id="PTHR40469">
    <property type="entry name" value="SECRETED GLYCOSYL HYDROLASE"/>
    <property type="match status" value="1"/>
</dbReference>
<dbReference type="PANTHER" id="PTHR40469:SF2">
    <property type="entry name" value="GALACTOSE-BINDING DOMAIN-LIKE SUPERFAMILY PROTEIN"/>
    <property type="match status" value="1"/>
</dbReference>
<feature type="signal peptide" evidence="1">
    <location>
        <begin position="1"/>
        <end position="23"/>
    </location>
</feature>
<dbReference type="Pfam" id="PF06283">
    <property type="entry name" value="ThuA"/>
    <property type="match status" value="1"/>
</dbReference>
<proteinExistence type="predicted"/>
<sequence length="329" mass="35386">MHSCLSLAATFLALVSLATLSTAERLVGRVLIYSRTLEYRHDSIPTAIQALKEKGPSYNILFDATEDPKLFTDENLSQYDALFFLHTTGDVLNGTNLAAFQKYLDLGGNFVGVHAASACLYTTPFYGKELGAWFTYHPVLQNATVNVLDHSHPSTSMLPDRWHIQEEMYNFDSDPRKLGAIVLLSADESTYVDTAPHAQQGTPHPSAWYQERGAGIQAGGVAGRSFYTSLGHLNETWQDNLFMSHVMGGLSWAIESNTTRFSDPDAQVGSTEISNYTIAVSSTATSSTPTASATSTANSKSSGQSLSLTPFALLSSASAIALGALALLA</sequence>
<gene>
    <name evidence="3" type="ORF">JAAARDRAFT_36238</name>
</gene>
<feature type="domain" description="ThuA-like" evidence="2">
    <location>
        <begin position="29"/>
        <end position="253"/>
    </location>
</feature>
<dbReference type="Gene3D" id="3.40.50.880">
    <property type="match status" value="1"/>
</dbReference>
<evidence type="ECO:0000313" key="3">
    <source>
        <dbReference type="EMBL" id="KDQ56748.1"/>
    </source>
</evidence>
<keyword evidence="4" id="KW-1185">Reference proteome</keyword>
<evidence type="ECO:0000313" key="4">
    <source>
        <dbReference type="Proteomes" id="UP000027265"/>
    </source>
</evidence>
<reference evidence="4" key="1">
    <citation type="journal article" date="2014" name="Proc. Natl. Acad. Sci. U.S.A.">
        <title>Extensive sampling of basidiomycete genomes demonstrates inadequacy of the white-rot/brown-rot paradigm for wood decay fungi.</title>
        <authorList>
            <person name="Riley R."/>
            <person name="Salamov A.A."/>
            <person name="Brown D.W."/>
            <person name="Nagy L.G."/>
            <person name="Floudas D."/>
            <person name="Held B.W."/>
            <person name="Levasseur A."/>
            <person name="Lombard V."/>
            <person name="Morin E."/>
            <person name="Otillar R."/>
            <person name="Lindquist E.A."/>
            <person name="Sun H."/>
            <person name="LaButti K.M."/>
            <person name="Schmutz J."/>
            <person name="Jabbour D."/>
            <person name="Luo H."/>
            <person name="Baker S.E."/>
            <person name="Pisabarro A.G."/>
            <person name="Walton J.D."/>
            <person name="Blanchette R.A."/>
            <person name="Henrissat B."/>
            <person name="Martin F."/>
            <person name="Cullen D."/>
            <person name="Hibbett D.S."/>
            <person name="Grigoriev I.V."/>
        </authorList>
    </citation>
    <scope>NUCLEOTIDE SEQUENCE [LARGE SCALE GENOMIC DNA]</scope>
    <source>
        <strain evidence="4">MUCL 33604</strain>
    </source>
</reference>
<keyword evidence="1" id="KW-0732">Signal</keyword>
<protein>
    <recommendedName>
        <fullName evidence="2">ThuA-like domain-containing protein</fullName>
    </recommendedName>
</protein>